<dbReference type="AlphaFoldDB" id="Q0PPS4"/>
<name>Q0PPS4_9ACTN</name>
<dbReference type="PROSITE" id="PS00723">
    <property type="entry name" value="POLYPRENYL_SYNTHASE_1"/>
    <property type="match status" value="1"/>
</dbReference>
<protein>
    <submittedName>
        <fullName evidence="4">Geranyl geranyl pirosynthase</fullName>
    </submittedName>
</protein>
<proteinExistence type="predicted"/>
<evidence type="ECO:0000256" key="1">
    <source>
        <dbReference type="ARBA" id="ARBA00022723"/>
    </source>
</evidence>
<dbReference type="GO" id="GO:0004659">
    <property type="term" value="F:prenyltransferase activity"/>
    <property type="evidence" value="ECO:0007669"/>
    <property type="project" value="InterPro"/>
</dbReference>
<dbReference type="Pfam" id="PF00348">
    <property type="entry name" value="polyprenyl_synt"/>
    <property type="match status" value="1"/>
</dbReference>
<evidence type="ECO:0000256" key="2">
    <source>
        <dbReference type="ARBA" id="ARBA00022842"/>
    </source>
</evidence>
<keyword evidence="2" id="KW-0460">Magnesium</keyword>
<evidence type="ECO:0000256" key="3">
    <source>
        <dbReference type="SAM" id="MobiDB-lite"/>
    </source>
</evidence>
<dbReference type="InterPro" id="IPR008949">
    <property type="entry name" value="Isoprenoid_synthase_dom_sf"/>
</dbReference>
<reference evidence="4" key="1">
    <citation type="submission" date="2006-06" db="EMBL/GenBank/DDBJ databases">
        <title>Characterization of carotenoid cluster of Gordonia jacobaea.</title>
        <authorList>
            <person name="Veiga-Crespo P."/>
            <person name="Poza M."/>
            <person name="Villa T.G."/>
        </authorList>
    </citation>
    <scope>NUCLEOTIDE SEQUENCE</scope>
</reference>
<dbReference type="InterPro" id="IPR033749">
    <property type="entry name" value="Polyprenyl_synt_CS"/>
</dbReference>
<sequence length="94" mass="9971">MARSLLAERVACQSPATPRSSTTSRFQDEITLADWRAASAFRYLNSAAGCVPVVRGDGGGPAGRGGKLASSVCALIHDDVMDRSRLRRGKPAMH</sequence>
<dbReference type="EMBL" id="DQ784826">
    <property type="protein sequence ID" value="ABG89852.1"/>
    <property type="molecule type" value="Genomic_DNA"/>
</dbReference>
<dbReference type="InterPro" id="IPR000092">
    <property type="entry name" value="Polyprenyl_synt"/>
</dbReference>
<dbReference type="GO" id="GO:0046872">
    <property type="term" value="F:metal ion binding"/>
    <property type="evidence" value="ECO:0007669"/>
    <property type="project" value="UniProtKB-KW"/>
</dbReference>
<organism evidence="4">
    <name type="scientific">Gordonia jacobaea</name>
    <dbReference type="NCBI Taxonomy" id="122202"/>
    <lineage>
        <taxon>Bacteria</taxon>
        <taxon>Bacillati</taxon>
        <taxon>Actinomycetota</taxon>
        <taxon>Actinomycetes</taxon>
        <taxon>Mycobacteriales</taxon>
        <taxon>Gordoniaceae</taxon>
        <taxon>Gordonia</taxon>
    </lineage>
</organism>
<dbReference type="Gene3D" id="1.10.600.10">
    <property type="entry name" value="Farnesyl Diphosphate Synthase"/>
    <property type="match status" value="1"/>
</dbReference>
<dbReference type="SUPFAM" id="SSF48576">
    <property type="entry name" value="Terpenoid synthases"/>
    <property type="match status" value="1"/>
</dbReference>
<dbReference type="GO" id="GO:0008299">
    <property type="term" value="P:isoprenoid biosynthetic process"/>
    <property type="evidence" value="ECO:0007669"/>
    <property type="project" value="InterPro"/>
</dbReference>
<feature type="compositionally biased region" description="Low complexity" evidence="3">
    <location>
        <begin position="14"/>
        <end position="25"/>
    </location>
</feature>
<feature type="non-terminal residue" evidence="4">
    <location>
        <position position="94"/>
    </location>
</feature>
<accession>Q0PPS4</accession>
<gene>
    <name evidence="4" type="primary">crtE</name>
</gene>
<keyword evidence="1" id="KW-0479">Metal-binding</keyword>
<feature type="region of interest" description="Disordered" evidence="3">
    <location>
        <begin position="1"/>
        <end position="25"/>
    </location>
</feature>
<evidence type="ECO:0000313" key="4">
    <source>
        <dbReference type="EMBL" id="ABG89852.1"/>
    </source>
</evidence>